<reference evidence="2 3" key="2">
    <citation type="submission" date="2019-02" db="EMBL/GenBank/DDBJ databases">
        <title>'Lichenibacterium ramalinii' gen. nov. sp. nov., 'Lichenibacterium minor' gen. nov. sp. nov.</title>
        <authorList>
            <person name="Pankratov T."/>
        </authorList>
    </citation>
    <scope>NUCLEOTIDE SEQUENCE [LARGE SCALE GENOMIC DNA]</scope>
    <source>
        <strain evidence="2 3">RmlP026</strain>
    </source>
</reference>
<dbReference type="OrthoDB" id="7848123at2"/>
<evidence type="ECO:0000313" key="2">
    <source>
        <dbReference type="EMBL" id="RYC33732.1"/>
    </source>
</evidence>
<protein>
    <recommendedName>
        <fullName evidence="4">Photosynthetic complex assembly protein</fullName>
    </recommendedName>
</protein>
<sequence>MSVDALKALAASPYPDPNHPLPKPIVAGGAALMVATVAFCAFGHATGIGRTVEPAPVAVVSRDLVFTENDDKTLTVRDADRGGQVVKDFDPEDAGFIRALVRGMLRNRTRYGEPAVGAFRVSLARDGGVWLQDLGTHQNVDLRAFGPTQVQAFAQFVRPEEVAR</sequence>
<dbReference type="EMBL" id="QYBB01000001">
    <property type="protein sequence ID" value="RYC33732.1"/>
    <property type="molecule type" value="Genomic_DNA"/>
</dbReference>
<dbReference type="Proteomes" id="UP000290759">
    <property type="component" value="Unassembled WGS sequence"/>
</dbReference>
<evidence type="ECO:0008006" key="4">
    <source>
        <dbReference type="Google" id="ProtNLM"/>
    </source>
</evidence>
<dbReference type="InterPro" id="IPR017495">
    <property type="entry name" value="PuhC"/>
</dbReference>
<gene>
    <name evidence="2" type="ORF">D3273_00305</name>
</gene>
<evidence type="ECO:0000313" key="3">
    <source>
        <dbReference type="Proteomes" id="UP000290759"/>
    </source>
</evidence>
<accession>A0A4Q2UAX1</accession>
<proteinExistence type="predicted"/>
<comment type="caution">
    <text evidence="2">The sequence shown here is derived from an EMBL/GenBank/DDBJ whole genome shotgun (WGS) entry which is preliminary data.</text>
</comment>
<dbReference type="RefSeq" id="WP_129222591.1">
    <property type="nucleotide sequence ID" value="NZ_QYBB01000001.1"/>
</dbReference>
<dbReference type="NCBIfam" id="TIGR03054">
    <property type="entry name" value="photo_alph_chp1"/>
    <property type="match status" value="1"/>
</dbReference>
<keyword evidence="1" id="KW-0812">Transmembrane</keyword>
<organism evidence="2 3">
    <name type="scientific">Lichenibacterium minor</name>
    <dbReference type="NCBI Taxonomy" id="2316528"/>
    <lineage>
        <taxon>Bacteria</taxon>
        <taxon>Pseudomonadati</taxon>
        <taxon>Pseudomonadota</taxon>
        <taxon>Alphaproteobacteria</taxon>
        <taxon>Hyphomicrobiales</taxon>
        <taxon>Lichenihabitantaceae</taxon>
        <taxon>Lichenibacterium</taxon>
    </lineage>
</organism>
<keyword evidence="1" id="KW-1133">Transmembrane helix</keyword>
<feature type="transmembrane region" description="Helical" evidence="1">
    <location>
        <begin position="25"/>
        <end position="45"/>
    </location>
</feature>
<name>A0A4Q2UAX1_9HYPH</name>
<reference evidence="2 3" key="1">
    <citation type="submission" date="2018-12" db="EMBL/GenBank/DDBJ databases">
        <authorList>
            <person name="Grouzdev D.S."/>
            <person name="Krutkina M.S."/>
        </authorList>
    </citation>
    <scope>NUCLEOTIDE SEQUENCE [LARGE SCALE GENOMIC DNA]</scope>
    <source>
        <strain evidence="2 3">RmlP026</strain>
    </source>
</reference>
<dbReference type="AlphaFoldDB" id="A0A4Q2UAX1"/>
<keyword evidence="1" id="KW-0472">Membrane</keyword>
<keyword evidence="3" id="KW-1185">Reference proteome</keyword>
<evidence type="ECO:0000256" key="1">
    <source>
        <dbReference type="SAM" id="Phobius"/>
    </source>
</evidence>